<comment type="caution">
    <text evidence="3">The sequence shown here is derived from an EMBL/GenBank/DDBJ whole genome shotgun (WGS) entry which is preliminary data.</text>
</comment>
<feature type="transmembrane region" description="Helical" evidence="2">
    <location>
        <begin position="12"/>
        <end position="37"/>
    </location>
</feature>
<feature type="region of interest" description="Disordered" evidence="1">
    <location>
        <begin position="73"/>
        <end position="94"/>
    </location>
</feature>
<name>A0A844APF4_9BURK</name>
<sequence length="94" mass="9986">MNTLLGFVLRVLLLLAGLVFAASLAIAFVLLVALWIVRSAWARLTGQRAAPFVMRVDPRGGFNSVMKRAPLAGRGTRAPGAADDVTDVEVKPPS</sequence>
<keyword evidence="4" id="KW-1185">Reference proteome</keyword>
<gene>
    <name evidence="3" type="ORF">GHT07_01485</name>
</gene>
<keyword evidence="2" id="KW-0472">Membrane</keyword>
<accession>A0A844APF4</accession>
<dbReference type="EMBL" id="WJBU01000001">
    <property type="protein sequence ID" value="MRD45935.1"/>
    <property type="molecule type" value="Genomic_DNA"/>
</dbReference>
<proteinExistence type="predicted"/>
<keyword evidence="2" id="KW-0812">Transmembrane</keyword>
<dbReference type="AlphaFoldDB" id="A0A844APF4"/>
<reference evidence="3 4" key="1">
    <citation type="submission" date="2019-11" db="EMBL/GenBank/DDBJ databases">
        <title>Caenimonas koreensis gen. nov., sp. nov., isolated from activated sludge.</title>
        <authorList>
            <person name="Seung H.R."/>
        </authorList>
    </citation>
    <scope>NUCLEOTIDE SEQUENCE [LARGE SCALE GENOMIC DNA]</scope>
    <source>
        <strain evidence="3 4">EMB320</strain>
    </source>
</reference>
<organism evidence="3 4">
    <name type="scientific">Caenimonas koreensis DSM 17982</name>
    <dbReference type="NCBI Taxonomy" id="1121255"/>
    <lineage>
        <taxon>Bacteria</taxon>
        <taxon>Pseudomonadati</taxon>
        <taxon>Pseudomonadota</taxon>
        <taxon>Betaproteobacteria</taxon>
        <taxon>Burkholderiales</taxon>
        <taxon>Comamonadaceae</taxon>
        <taxon>Caenimonas</taxon>
    </lineage>
</organism>
<protein>
    <submittedName>
        <fullName evidence="3">Uncharacterized protein</fullName>
    </submittedName>
</protein>
<evidence type="ECO:0000256" key="1">
    <source>
        <dbReference type="SAM" id="MobiDB-lite"/>
    </source>
</evidence>
<dbReference type="RefSeq" id="WP_153583273.1">
    <property type="nucleotide sequence ID" value="NZ_WJBU01000001.1"/>
</dbReference>
<evidence type="ECO:0000313" key="3">
    <source>
        <dbReference type="EMBL" id="MRD45935.1"/>
    </source>
</evidence>
<evidence type="ECO:0000256" key="2">
    <source>
        <dbReference type="SAM" id="Phobius"/>
    </source>
</evidence>
<keyword evidence="2" id="KW-1133">Transmembrane helix</keyword>
<dbReference type="OrthoDB" id="8795784at2"/>
<evidence type="ECO:0000313" key="4">
    <source>
        <dbReference type="Proteomes" id="UP000487350"/>
    </source>
</evidence>
<dbReference type="Proteomes" id="UP000487350">
    <property type="component" value="Unassembled WGS sequence"/>
</dbReference>